<keyword evidence="3" id="KW-1185">Reference proteome</keyword>
<protein>
    <submittedName>
        <fullName evidence="2">Uncharacterized protein</fullName>
    </submittedName>
</protein>
<organism evidence="2 3">
    <name type="scientific">Hyalangium rubrum</name>
    <dbReference type="NCBI Taxonomy" id="3103134"/>
    <lineage>
        <taxon>Bacteria</taxon>
        <taxon>Pseudomonadati</taxon>
        <taxon>Myxococcota</taxon>
        <taxon>Myxococcia</taxon>
        <taxon>Myxococcales</taxon>
        <taxon>Cystobacterineae</taxon>
        <taxon>Archangiaceae</taxon>
        <taxon>Hyalangium</taxon>
    </lineage>
</organism>
<accession>A0ABU5GW64</accession>
<proteinExistence type="predicted"/>
<dbReference type="Proteomes" id="UP001291309">
    <property type="component" value="Unassembled WGS sequence"/>
</dbReference>
<evidence type="ECO:0000313" key="3">
    <source>
        <dbReference type="Proteomes" id="UP001291309"/>
    </source>
</evidence>
<evidence type="ECO:0000313" key="2">
    <source>
        <dbReference type="EMBL" id="MDY7224743.1"/>
    </source>
</evidence>
<name>A0ABU5GW64_9BACT</name>
<gene>
    <name evidence="2" type="ORF">SYV04_00045</name>
</gene>
<evidence type="ECO:0000256" key="1">
    <source>
        <dbReference type="SAM" id="MobiDB-lite"/>
    </source>
</evidence>
<dbReference type="RefSeq" id="WP_321543477.1">
    <property type="nucleotide sequence ID" value="NZ_JAXIVS010000001.1"/>
</dbReference>
<comment type="caution">
    <text evidence="2">The sequence shown here is derived from an EMBL/GenBank/DDBJ whole genome shotgun (WGS) entry which is preliminary data.</text>
</comment>
<feature type="compositionally biased region" description="Pro residues" evidence="1">
    <location>
        <begin position="74"/>
        <end position="85"/>
    </location>
</feature>
<dbReference type="EMBL" id="JAXIVS010000001">
    <property type="protein sequence ID" value="MDY7224743.1"/>
    <property type="molecule type" value="Genomic_DNA"/>
</dbReference>
<reference evidence="2 3" key="1">
    <citation type="submission" date="2023-12" db="EMBL/GenBank/DDBJ databases">
        <title>the genome sequence of Hyalangium sp. s54d21.</title>
        <authorList>
            <person name="Zhang X."/>
        </authorList>
    </citation>
    <scope>NUCLEOTIDE SEQUENCE [LARGE SCALE GENOMIC DNA]</scope>
    <source>
        <strain evidence="3">s54d21</strain>
    </source>
</reference>
<feature type="region of interest" description="Disordered" evidence="1">
    <location>
        <begin position="65"/>
        <end position="85"/>
    </location>
</feature>
<sequence>MTIQSMFTVEGMTLRDWFAGQALAGRLASPEMTAAAAHNHAELARWAYAVAQSMMAQRDQLYANEEHAMWGPGEPMPPPPEAQPK</sequence>